<comment type="subcellular location">
    <subcellularLocation>
        <location evidence="1">Mitochondrion</location>
    </subcellularLocation>
</comment>
<dbReference type="PANTHER" id="PTHR13184">
    <property type="entry name" value="37S RIBOSOMAL PROTEIN S22"/>
    <property type="match status" value="1"/>
</dbReference>
<accession>A0A834HB76</accession>
<dbReference type="InterPro" id="IPR029063">
    <property type="entry name" value="SAM-dependent_MTases_sf"/>
</dbReference>
<organism evidence="9 10">
    <name type="scientific">Rhododendron simsii</name>
    <name type="common">Sims's rhododendron</name>
    <dbReference type="NCBI Taxonomy" id="118357"/>
    <lineage>
        <taxon>Eukaryota</taxon>
        <taxon>Viridiplantae</taxon>
        <taxon>Streptophyta</taxon>
        <taxon>Embryophyta</taxon>
        <taxon>Tracheophyta</taxon>
        <taxon>Spermatophyta</taxon>
        <taxon>Magnoliopsida</taxon>
        <taxon>eudicotyledons</taxon>
        <taxon>Gunneridae</taxon>
        <taxon>Pentapetalae</taxon>
        <taxon>asterids</taxon>
        <taxon>Ericales</taxon>
        <taxon>Ericaceae</taxon>
        <taxon>Ericoideae</taxon>
        <taxon>Rhodoreae</taxon>
        <taxon>Rhododendron</taxon>
    </lineage>
</organism>
<evidence type="ECO:0000256" key="4">
    <source>
        <dbReference type="ARBA" id="ARBA00023004"/>
    </source>
</evidence>
<dbReference type="EMBL" id="WJXA01000002">
    <property type="protein sequence ID" value="KAF7149913.1"/>
    <property type="molecule type" value="Genomic_DNA"/>
</dbReference>
<evidence type="ECO:0000256" key="8">
    <source>
        <dbReference type="SAM" id="MobiDB-lite"/>
    </source>
</evidence>
<proteinExistence type="predicted"/>
<keyword evidence="6" id="KW-0496">Mitochondrion</keyword>
<dbReference type="InterPro" id="IPR015324">
    <property type="entry name" value="Ribosomal_Rsm22-like"/>
</dbReference>
<keyword evidence="3" id="KW-0809">Transit peptide</keyword>
<dbReference type="GO" id="GO:0051536">
    <property type="term" value="F:iron-sulfur cluster binding"/>
    <property type="evidence" value="ECO:0007669"/>
    <property type="project" value="UniProtKB-KW"/>
</dbReference>
<dbReference type="OrthoDB" id="421327at2759"/>
<dbReference type="GO" id="GO:0005763">
    <property type="term" value="C:mitochondrial small ribosomal subunit"/>
    <property type="evidence" value="ECO:0007669"/>
    <property type="project" value="TreeGrafter"/>
</dbReference>
<dbReference type="GO" id="GO:0006412">
    <property type="term" value="P:translation"/>
    <property type="evidence" value="ECO:0007669"/>
    <property type="project" value="InterPro"/>
</dbReference>
<dbReference type="AlphaFoldDB" id="A0A834HB76"/>
<evidence type="ECO:0000256" key="7">
    <source>
        <dbReference type="ARBA" id="ARBA00045681"/>
    </source>
</evidence>
<dbReference type="Proteomes" id="UP000626092">
    <property type="component" value="Unassembled WGS sequence"/>
</dbReference>
<evidence type="ECO:0000256" key="5">
    <source>
        <dbReference type="ARBA" id="ARBA00023014"/>
    </source>
</evidence>
<comment type="caution">
    <text evidence="9">The sequence shown here is derived from an EMBL/GenBank/DDBJ whole genome shotgun (WGS) entry which is preliminary data.</text>
</comment>
<keyword evidence="2" id="KW-0479">Metal-binding</keyword>
<feature type="region of interest" description="Disordered" evidence="8">
    <location>
        <begin position="920"/>
        <end position="975"/>
    </location>
</feature>
<dbReference type="Pfam" id="PF09243">
    <property type="entry name" value="Rsm22"/>
    <property type="match status" value="3"/>
</dbReference>
<evidence type="ECO:0000313" key="9">
    <source>
        <dbReference type="EMBL" id="KAF7149913.1"/>
    </source>
</evidence>
<protein>
    <submittedName>
        <fullName evidence="9">Uncharacterized protein</fullName>
    </submittedName>
</protein>
<dbReference type="PANTHER" id="PTHR13184:SF5">
    <property type="entry name" value="METHYLTRANSFERASE-LIKE PROTEIN 17, MITOCHONDRIAL"/>
    <property type="match status" value="1"/>
</dbReference>
<dbReference type="SUPFAM" id="SSF53335">
    <property type="entry name" value="S-adenosyl-L-methionine-dependent methyltransferases"/>
    <property type="match status" value="1"/>
</dbReference>
<name>A0A834HB76_RHOSS</name>
<evidence type="ECO:0000256" key="1">
    <source>
        <dbReference type="ARBA" id="ARBA00004173"/>
    </source>
</evidence>
<keyword evidence="5" id="KW-0411">Iron-sulfur</keyword>
<sequence length="1055" mass="120160">MASLITETIPRFTAEALRAAARQSEGCHVVHVRLRQQEDTHMRRKVLSLTQSFNEIKDVNLMLTASTSKELVEDPLKSVESSKRWKIKSSYGDIGLKYREDQTVAYVASRMPAVYSACYRVLSEVRRRLPGFSPTRVLDFGAGTGSAMWAVREVWPRSLERINLVEPSQSMQRAGQSLIKNLKNLPLIHSYDSIQSLSKNINKSERDHDLVIASYVLGEIPSQQDRITIVRQLWDLTQDVLVSFNPMDMFMSQDVHTLVLMAHGIVLPMFVIEFVSPGPDCITYMVLVEPGTPHGFNIISQMRSYILWMEKRKRRKSNGPIDDTSKDLMTLKSGAFVVAPCAHDGRCPLDNTGKYCHFVQRLQRTTSQRVYKVAVKPFSLSHFFLSDCFACGPSCYFHNLGTYLSYQDVYYFSFEVSRCPLLLSTHCNLLLGSAGRHGITYHLINNCTEYGRIPRYDHSGSPSEDDLFREAIDLFTEHPLDPYDHNLGLCGDVFLEYRNESPREGRLYVVLKMKSSALWLSGEVNDQGKFSEDPWPLDGMKFDTLKELHAKRNPEDLEIDYVLDLCFYWVKSYVLGEIPSQQDRITIVRQLWDLTQDVLVSFNPMDMFMSQDVHTLVLMAHGIVLPMFVIEFVSPGPDCITYMVLVEPGTPHGFNIISQMRSYILWMEKRKRRKSNGPIDDTSKDLMTLKSGAFVVAPCAHDGRCPLDNTGKYCHFVQRLQRTTSQRVYKVAVKPFSLSHFFLSDCFACGPSCYFHNLGTYLSYQDVYYFSFEVSRCPLLLSTHCNLLLGSAGRHGITYHLINNCTEYGRIPRYDHSGSPSEDDLFREAIDLFTEHPLDPYDHNLGLCGDVFLESPREGRLYVVLKMKSSALWLSGEVNDQGKYSEDPWPLDGMKFDTLKELHAKRNPEDLEIDYEDQFESEAEDVPYGDNPISYDSDIKEADDDIPEDDDEGEEEENKEETASADLGPGWGRIIEPPVRRGRRVELNVCRAANPDGSEGALERIVVTQKQPNQIGEEPPQGLEKFIQPSEDCYCTLPVDHCSASCLFKTNLTQI</sequence>
<gene>
    <name evidence="9" type="ORF">RHSIM_Rhsim02G0249100</name>
</gene>
<evidence type="ECO:0000256" key="2">
    <source>
        <dbReference type="ARBA" id="ARBA00022723"/>
    </source>
</evidence>
<dbReference type="GO" id="GO:0046872">
    <property type="term" value="F:metal ion binding"/>
    <property type="evidence" value="ECO:0007669"/>
    <property type="project" value="UniProtKB-KW"/>
</dbReference>
<keyword evidence="10" id="KW-1185">Reference proteome</keyword>
<dbReference type="InterPro" id="IPR052571">
    <property type="entry name" value="Mt_RNA_Methyltransferase"/>
</dbReference>
<keyword evidence="4" id="KW-0408">Iron</keyword>
<dbReference type="GO" id="GO:0008168">
    <property type="term" value="F:methyltransferase activity"/>
    <property type="evidence" value="ECO:0007669"/>
    <property type="project" value="InterPro"/>
</dbReference>
<dbReference type="Gene3D" id="3.40.50.150">
    <property type="entry name" value="Vaccinia Virus protein VP39"/>
    <property type="match status" value="1"/>
</dbReference>
<evidence type="ECO:0000256" key="6">
    <source>
        <dbReference type="ARBA" id="ARBA00023128"/>
    </source>
</evidence>
<reference evidence="9" key="1">
    <citation type="submission" date="2019-11" db="EMBL/GenBank/DDBJ databases">
        <authorList>
            <person name="Liu Y."/>
            <person name="Hou J."/>
            <person name="Li T.-Q."/>
            <person name="Guan C.-H."/>
            <person name="Wu X."/>
            <person name="Wu H.-Z."/>
            <person name="Ling F."/>
            <person name="Zhang R."/>
            <person name="Shi X.-G."/>
            <person name="Ren J.-P."/>
            <person name="Chen E.-F."/>
            <person name="Sun J.-M."/>
        </authorList>
    </citation>
    <scope>NUCLEOTIDE SEQUENCE</scope>
    <source>
        <strain evidence="9">Adult_tree_wgs_1</strain>
        <tissue evidence="9">Leaves</tissue>
    </source>
</reference>
<comment type="function">
    <text evidence="7">Mitochondrial ribosome (mitoribosome) assembly factor. Binds at the interface of the head and body domains of the mitochondrial small ribosomal subunit (mt-SSU), occluding the mRNA channel and preventing compaction of the head domain towards the body. Probable inactive methyltransferase: retains the characteristic folding and ability to bind S-adenosyl-L-methionine, but it probably lost its methyltransferase activity.</text>
</comment>
<dbReference type="GO" id="GO:0003735">
    <property type="term" value="F:structural constituent of ribosome"/>
    <property type="evidence" value="ECO:0007669"/>
    <property type="project" value="TreeGrafter"/>
</dbReference>
<feature type="compositionally biased region" description="Acidic residues" evidence="8">
    <location>
        <begin position="941"/>
        <end position="959"/>
    </location>
</feature>
<evidence type="ECO:0000313" key="10">
    <source>
        <dbReference type="Proteomes" id="UP000626092"/>
    </source>
</evidence>
<evidence type="ECO:0000256" key="3">
    <source>
        <dbReference type="ARBA" id="ARBA00022946"/>
    </source>
</evidence>